<evidence type="ECO:0000256" key="3">
    <source>
        <dbReference type="ARBA" id="ARBA00022842"/>
    </source>
</evidence>
<evidence type="ECO:0000313" key="8">
    <source>
        <dbReference type="EMBL" id="MBU3161776.1"/>
    </source>
</evidence>
<gene>
    <name evidence="5 8" type="primary">menC</name>
    <name evidence="8" type="ORF">KPL37_18995</name>
</gene>
<reference evidence="8 9" key="1">
    <citation type="submission" date="2021-06" db="EMBL/GenBank/DDBJ databases">
        <title>Clostridia strains as spoilage organisms.</title>
        <authorList>
            <person name="Wambui J."/>
            <person name="Stephan R."/>
            <person name="Stevens M.J.A."/>
        </authorList>
    </citation>
    <scope>NUCLEOTIDE SEQUENCE [LARGE SCALE GENOMIC DNA]</scope>
    <source>
        <strain evidence="8 9">DSM 14204</strain>
    </source>
</reference>
<name>A0ABS6BYV9_9CLOT</name>
<comment type="pathway">
    <text evidence="5">Quinol/quinone metabolism; menaquinone biosynthesis.</text>
</comment>
<accession>A0ABS6BYV9</accession>
<dbReference type="SMART" id="SM00922">
    <property type="entry name" value="MR_MLE"/>
    <property type="match status" value="1"/>
</dbReference>
<dbReference type="InterPro" id="IPR010197">
    <property type="entry name" value="OSBS/NAAAR"/>
</dbReference>
<dbReference type="PANTHER" id="PTHR48073">
    <property type="entry name" value="O-SUCCINYLBENZOATE SYNTHASE-RELATED"/>
    <property type="match status" value="1"/>
</dbReference>
<feature type="binding site" evidence="5">
    <location>
        <position position="188"/>
    </location>
    <ligand>
        <name>Mg(2+)</name>
        <dbReference type="ChEBI" id="CHEBI:18420"/>
    </ligand>
</feature>
<comment type="function">
    <text evidence="5">Converts 2-succinyl-6-hydroxy-2,4-cyclohexadiene-1-carboxylate (SHCHC) to 2-succinylbenzoate (OSB).</text>
</comment>
<feature type="active site" description="Proton acceptor" evidence="5">
    <location>
        <position position="262"/>
    </location>
</feature>
<feature type="binding site" evidence="5">
    <location>
        <position position="213"/>
    </location>
    <ligand>
        <name>Mg(2+)</name>
        <dbReference type="ChEBI" id="CHEBI:18420"/>
    </ligand>
</feature>
<dbReference type="RefSeq" id="WP_216151641.1">
    <property type="nucleotide sequence ID" value="NZ_JAHLDV010000101.1"/>
</dbReference>
<evidence type="ECO:0000256" key="6">
    <source>
        <dbReference type="NCBIfam" id="TIGR01928"/>
    </source>
</evidence>
<dbReference type="Proteomes" id="UP000776252">
    <property type="component" value="Unassembled WGS sequence"/>
</dbReference>
<dbReference type="EC" id="4.2.1.113" evidence="5 6"/>
<evidence type="ECO:0000313" key="9">
    <source>
        <dbReference type="Proteomes" id="UP000776252"/>
    </source>
</evidence>
<sequence length="369" mass="42390">MQIEQIELFHIKMPLNFNFKTSQASIKYRETIVIKATDELQNVGYGEVVSFNDLFYTNETLASSKKVLINKYIKDVIHKDMDNPFDIHKYLEMECPMALAGLENALVDLYARRNKLSLMKLVFNEETTDEIYAGVVLGDLDINMIIKQIDDYQKEGYTRFKLKIKPADGFKKLKVIREIYPSIQLLVDANRSYKFEQINEIKKLDEFNLICIEEPLNSGDLLEYQKLQKELSTPICLDESIQTINDLKSAISVNAFKVLNIKIGRVGGIYYAKQMIDLCRKNNIKYWIGSMLESGISKILHVQLASLKDTYIPGDLSSSSRYFKKDIIKPEIIARNGIIEVPKGYGLGVEIDEVTLREYTIDYIKIGGE</sequence>
<dbReference type="SFLD" id="SFLDG00180">
    <property type="entry name" value="muconate_cycloisomerase"/>
    <property type="match status" value="1"/>
</dbReference>
<evidence type="ECO:0000256" key="4">
    <source>
        <dbReference type="ARBA" id="ARBA00023239"/>
    </source>
</evidence>
<feature type="active site" description="Proton donor" evidence="5">
    <location>
        <position position="163"/>
    </location>
</feature>
<dbReference type="PANTHER" id="PTHR48073:SF5">
    <property type="entry name" value="O-SUCCINYLBENZOATE SYNTHASE"/>
    <property type="match status" value="1"/>
</dbReference>
<comment type="catalytic activity">
    <reaction evidence="5">
        <text>(1R,6R)-6-hydroxy-2-succinyl-cyclohexa-2,4-diene-1-carboxylate = 2-succinylbenzoate + H2O</text>
        <dbReference type="Rhea" id="RHEA:10196"/>
        <dbReference type="ChEBI" id="CHEBI:15377"/>
        <dbReference type="ChEBI" id="CHEBI:18325"/>
        <dbReference type="ChEBI" id="CHEBI:58689"/>
        <dbReference type="EC" id="4.2.1.113"/>
    </reaction>
</comment>
<dbReference type="InterPro" id="IPR013342">
    <property type="entry name" value="Mandelate_racemase_C"/>
</dbReference>
<comment type="pathway">
    <text evidence="5">Quinol/quinone metabolism; 1,4-dihydroxy-2-naphthoate biosynthesis; 1,4-dihydroxy-2-naphthoate from chorismate: step 4/7.</text>
</comment>
<feature type="binding site" evidence="5">
    <location>
        <position position="238"/>
    </location>
    <ligand>
        <name>Mg(2+)</name>
        <dbReference type="ChEBI" id="CHEBI:18420"/>
    </ligand>
</feature>
<dbReference type="EMBL" id="JAHLDV010000101">
    <property type="protein sequence ID" value="MBU3161776.1"/>
    <property type="molecule type" value="Genomic_DNA"/>
</dbReference>
<dbReference type="Pfam" id="PF13378">
    <property type="entry name" value="MR_MLE_C"/>
    <property type="match status" value="1"/>
</dbReference>
<keyword evidence="9" id="KW-1185">Reference proteome</keyword>
<keyword evidence="2 5" id="KW-0479">Metal-binding</keyword>
<dbReference type="NCBIfam" id="TIGR01928">
    <property type="entry name" value="menC_lowGC_arch"/>
    <property type="match status" value="1"/>
</dbReference>
<dbReference type="SFLD" id="SFLDF00009">
    <property type="entry name" value="o-succinylbenzoate_synthase"/>
    <property type="match status" value="1"/>
</dbReference>
<protein>
    <recommendedName>
        <fullName evidence="5 6">o-succinylbenzoate synthase</fullName>
        <shortName evidence="5">OSB synthase</shortName>
        <shortName evidence="5">OSBS</shortName>
        <ecNumber evidence="5 6">4.2.1.113</ecNumber>
    </recommendedName>
    <alternativeName>
        <fullName evidence="5">4-(2'-carboxyphenyl)-4-oxybutyric acid synthase</fullName>
    </alternativeName>
    <alternativeName>
        <fullName evidence="5">o-succinylbenzoic acid synthase</fullName>
    </alternativeName>
</protein>
<dbReference type="InterPro" id="IPR029065">
    <property type="entry name" value="Enolase_C-like"/>
</dbReference>
<feature type="domain" description="Mandelate racemase/muconate lactonizing enzyme C-terminal" evidence="7">
    <location>
        <begin position="142"/>
        <end position="234"/>
    </location>
</feature>
<comment type="similarity">
    <text evidence="5">Belongs to the mandelate racemase/muconate lactonizing enzyme family. MenC type 2 subfamily.</text>
</comment>
<dbReference type="GO" id="GO:0043748">
    <property type="term" value="F:O-succinylbenzoate synthase activity"/>
    <property type="evidence" value="ECO:0007669"/>
    <property type="project" value="UniProtKB-EC"/>
</dbReference>
<keyword evidence="3 5" id="KW-0460">Magnesium</keyword>
<keyword evidence="4 5" id="KW-0456">Lyase</keyword>
<organism evidence="8 9">
    <name type="scientific">Clostridium frigoris</name>
    <dbReference type="NCBI Taxonomy" id="205327"/>
    <lineage>
        <taxon>Bacteria</taxon>
        <taxon>Bacillati</taxon>
        <taxon>Bacillota</taxon>
        <taxon>Clostridia</taxon>
        <taxon>Eubacteriales</taxon>
        <taxon>Clostridiaceae</taxon>
        <taxon>Clostridium</taxon>
    </lineage>
</organism>
<evidence type="ECO:0000256" key="1">
    <source>
        <dbReference type="ARBA" id="ARBA00022428"/>
    </source>
</evidence>
<evidence type="ECO:0000256" key="2">
    <source>
        <dbReference type="ARBA" id="ARBA00022723"/>
    </source>
</evidence>
<comment type="cofactor">
    <cofactor evidence="5">
        <name>a divalent metal cation</name>
        <dbReference type="ChEBI" id="CHEBI:60240"/>
    </cofactor>
</comment>
<dbReference type="InterPro" id="IPR047585">
    <property type="entry name" value="MenC"/>
</dbReference>
<dbReference type="HAMAP" id="MF_01933">
    <property type="entry name" value="MenC_2"/>
    <property type="match status" value="1"/>
</dbReference>
<dbReference type="SFLD" id="SFLDS00001">
    <property type="entry name" value="Enolase"/>
    <property type="match status" value="1"/>
</dbReference>
<proteinExistence type="inferred from homology"/>
<evidence type="ECO:0000259" key="7">
    <source>
        <dbReference type="SMART" id="SM00922"/>
    </source>
</evidence>
<comment type="caution">
    <text evidence="8">The sequence shown here is derived from an EMBL/GenBank/DDBJ whole genome shotgun (WGS) entry which is preliminary data.</text>
</comment>
<evidence type="ECO:0000256" key="5">
    <source>
        <dbReference type="HAMAP-Rule" id="MF_01933"/>
    </source>
</evidence>
<keyword evidence="1 5" id="KW-0474">Menaquinone biosynthesis</keyword>